<comment type="caution">
    <text evidence="2">The sequence shown here is derived from an EMBL/GenBank/DDBJ whole genome shotgun (WGS) entry which is preliminary data.</text>
</comment>
<dbReference type="GeneID" id="31361391"/>
<dbReference type="STRING" id="670386.D3BBN8"/>
<dbReference type="PANTHER" id="PTHR15670:SF4">
    <property type="entry name" value="RHO GTPASE-ACTIVATING PROTEIN 11A"/>
    <property type="match status" value="1"/>
</dbReference>
<keyword evidence="3" id="KW-1185">Reference proteome</keyword>
<dbReference type="InParanoid" id="D3BBN8"/>
<dbReference type="SUPFAM" id="SSF48350">
    <property type="entry name" value="GTPase activation domain, GAP"/>
    <property type="match status" value="1"/>
</dbReference>
<evidence type="ECO:0000313" key="2">
    <source>
        <dbReference type="EMBL" id="EFA81071.1"/>
    </source>
</evidence>
<dbReference type="Proteomes" id="UP000001396">
    <property type="component" value="Unassembled WGS sequence"/>
</dbReference>
<dbReference type="PANTHER" id="PTHR15670">
    <property type="entry name" value="RHO GTPASE ACTIVATING PROTEIN 11A"/>
    <property type="match status" value="1"/>
</dbReference>
<evidence type="ECO:0000313" key="3">
    <source>
        <dbReference type="Proteomes" id="UP000001396"/>
    </source>
</evidence>
<dbReference type="InterPro" id="IPR008936">
    <property type="entry name" value="Rho_GTPase_activation_prot"/>
</dbReference>
<protein>
    <recommendedName>
        <fullName evidence="1">Rho-GAP domain-containing protein</fullName>
    </recommendedName>
</protein>
<dbReference type="AlphaFoldDB" id="D3BBN8"/>
<accession>D3BBN8</accession>
<dbReference type="InterPro" id="IPR000198">
    <property type="entry name" value="RhoGAP_dom"/>
</dbReference>
<proteinExistence type="predicted"/>
<name>D3BBN8_HETP5</name>
<dbReference type="InterPro" id="IPR042869">
    <property type="entry name" value="ARHGAP11A/B"/>
</dbReference>
<gene>
    <name evidence="2" type="ORF">PPL_05907</name>
</gene>
<feature type="domain" description="Rho-GAP" evidence="1">
    <location>
        <begin position="26"/>
        <end position="109"/>
    </location>
</feature>
<dbReference type="Gene3D" id="1.10.555.10">
    <property type="entry name" value="Rho GTPase activation protein"/>
    <property type="match status" value="1"/>
</dbReference>
<reference evidence="2 3" key="1">
    <citation type="journal article" date="2011" name="Genome Res.">
        <title>Phylogeny-wide analysis of social amoeba genomes highlights ancient origins for complex intercellular communication.</title>
        <authorList>
            <person name="Heidel A.J."/>
            <person name="Lawal H.M."/>
            <person name="Felder M."/>
            <person name="Schilde C."/>
            <person name="Helps N.R."/>
            <person name="Tunggal B."/>
            <person name="Rivero F."/>
            <person name="John U."/>
            <person name="Schleicher M."/>
            <person name="Eichinger L."/>
            <person name="Platzer M."/>
            <person name="Noegel A.A."/>
            <person name="Schaap P."/>
            <person name="Gloeckner G."/>
        </authorList>
    </citation>
    <scope>NUCLEOTIDE SEQUENCE [LARGE SCALE GENOMIC DNA]</scope>
    <source>
        <strain evidence="3">ATCC 26659 / Pp 5 / PN500</strain>
    </source>
</reference>
<dbReference type="EMBL" id="ADBJ01000026">
    <property type="protein sequence ID" value="EFA81071.1"/>
    <property type="molecule type" value="Genomic_DNA"/>
</dbReference>
<sequence length="109" mass="12053">MATRSGIYGGGAGGSGNLAGGKIFGAPLPELMIAQRKTHPELRIPLFLHNGFKYIIQYGLQIEGIFRIAGTKERVKQLQMQLDRGEQIEWAVTRRPVRQSLSWTMAIAS</sequence>
<dbReference type="Pfam" id="PF00620">
    <property type="entry name" value="RhoGAP"/>
    <property type="match status" value="1"/>
</dbReference>
<dbReference type="PROSITE" id="PS50238">
    <property type="entry name" value="RHOGAP"/>
    <property type="match status" value="1"/>
</dbReference>
<dbReference type="GO" id="GO:0005096">
    <property type="term" value="F:GTPase activator activity"/>
    <property type="evidence" value="ECO:0007669"/>
    <property type="project" value="TreeGrafter"/>
</dbReference>
<evidence type="ECO:0000259" key="1">
    <source>
        <dbReference type="PROSITE" id="PS50238"/>
    </source>
</evidence>
<dbReference type="RefSeq" id="XP_020433189.1">
    <property type="nucleotide sequence ID" value="XM_020576777.1"/>
</dbReference>
<organism evidence="2 3">
    <name type="scientific">Heterostelium pallidum (strain ATCC 26659 / Pp 5 / PN500)</name>
    <name type="common">Cellular slime mold</name>
    <name type="synonym">Polysphondylium pallidum</name>
    <dbReference type="NCBI Taxonomy" id="670386"/>
    <lineage>
        <taxon>Eukaryota</taxon>
        <taxon>Amoebozoa</taxon>
        <taxon>Evosea</taxon>
        <taxon>Eumycetozoa</taxon>
        <taxon>Dictyostelia</taxon>
        <taxon>Acytosteliales</taxon>
        <taxon>Acytosteliaceae</taxon>
        <taxon>Heterostelium</taxon>
    </lineage>
</organism>
<dbReference type="GO" id="GO:0007165">
    <property type="term" value="P:signal transduction"/>
    <property type="evidence" value="ECO:0007669"/>
    <property type="project" value="InterPro"/>
</dbReference>